<dbReference type="Proteomes" id="UP001321473">
    <property type="component" value="Unassembled WGS sequence"/>
</dbReference>
<evidence type="ECO:0000313" key="1">
    <source>
        <dbReference type="EMBL" id="KAK8761542.1"/>
    </source>
</evidence>
<name>A0AAQ4DGF2_AMBAM</name>
<protein>
    <recommendedName>
        <fullName evidence="3">Lipocalin</fullName>
    </recommendedName>
</protein>
<evidence type="ECO:0008006" key="3">
    <source>
        <dbReference type="Google" id="ProtNLM"/>
    </source>
</evidence>
<dbReference type="SUPFAM" id="SSF50814">
    <property type="entry name" value="Lipocalins"/>
    <property type="match status" value="1"/>
</dbReference>
<dbReference type="AlphaFoldDB" id="A0AAQ4DGF2"/>
<sequence length="140" mass="15840">MAFMSPADNWVRISVPVNERVAIALYKLTSCCEYRVVGNQFGVFKGTAMNYAVLSEYITTGNVLTATLHFPLASWPCERACEMWVREGSTDAWNETCDTVFADVCGNRNITIYVKEHCEKIPALNRSREELQINQCGLFQ</sequence>
<gene>
    <name evidence="1" type="ORF">V5799_027191</name>
</gene>
<dbReference type="Gene3D" id="2.40.128.20">
    <property type="match status" value="1"/>
</dbReference>
<evidence type="ECO:0000313" key="2">
    <source>
        <dbReference type="Proteomes" id="UP001321473"/>
    </source>
</evidence>
<comment type="caution">
    <text evidence="1">The sequence shown here is derived from an EMBL/GenBank/DDBJ whole genome shotgun (WGS) entry which is preliminary data.</text>
</comment>
<accession>A0AAQ4DGF2</accession>
<dbReference type="EMBL" id="JARKHS020031038">
    <property type="protein sequence ID" value="KAK8761542.1"/>
    <property type="molecule type" value="Genomic_DNA"/>
</dbReference>
<proteinExistence type="predicted"/>
<organism evidence="1 2">
    <name type="scientific">Amblyomma americanum</name>
    <name type="common">Lone star tick</name>
    <dbReference type="NCBI Taxonomy" id="6943"/>
    <lineage>
        <taxon>Eukaryota</taxon>
        <taxon>Metazoa</taxon>
        <taxon>Ecdysozoa</taxon>
        <taxon>Arthropoda</taxon>
        <taxon>Chelicerata</taxon>
        <taxon>Arachnida</taxon>
        <taxon>Acari</taxon>
        <taxon>Parasitiformes</taxon>
        <taxon>Ixodida</taxon>
        <taxon>Ixodoidea</taxon>
        <taxon>Ixodidae</taxon>
        <taxon>Amblyomminae</taxon>
        <taxon>Amblyomma</taxon>
    </lineage>
</organism>
<reference evidence="1 2" key="1">
    <citation type="journal article" date="2023" name="Arcadia Sci">
        <title>De novo assembly of a long-read Amblyomma americanum tick genome.</title>
        <authorList>
            <person name="Chou S."/>
            <person name="Poskanzer K.E."/>
            <person name="Rollins M."/>
            <person name="Thuy-Boun P.S."/>
        </authorList>
    </citation>
    <scope>NUCLEOTIDE SEQUENCE [LARGE SCALE GENOMIC DNA]</scope>
    <source>
        <strain evidence="1">F_SG_1</strain>
        <tissue evidence="1">Salivary glands</tissue>
    </source>
</reference>
<keyword evidence="2" id="KW-1185">Reference proteome</keyword>
<dbReference type="InterPro" id="IPR012674">
    <property type="entry name" value="Calycin"/>
</dbReference>